<sequence>MEPDTLQTFAAAVQQQFPAFSNEHDGASQDAAAAAGYAPADSLNGNPHNQSYPIILPPLPPAANSSPNVQTRKQSNTLRNTNSPSANAAMRSPQQTRSGMSVQTRAAQNTTSTTPSRAGSNASSVTPQAQATQMSQQSDNLEGQPDPAQSQKQNDFVFRNSSSAFPNGTPTPTRSLSKQSQVYTTPHGVVQADPWVSHYQTTPSTNDLSGALNINNGNNDNAETDPAVAANPFSDSFPLVPDPPNLEEWRNKLFNITETLVLSEEEFLTYFPHVDNVYSHRSTQKYKRKAFVSHYWDCRLKGRPSGTPKSDDPNKKKRKRQARERDLCDVKIKITEYFSAEEARKMGMTTGSDMNGIDTGVNANGTIANEISTFGGVDNNELTIVLEDGSQGLSGVGHLSGVGSAPHSTTNPIDPNFGLLELPRPLPQGHPGADGKRWFTIQRVRGNPGGGAVKDSNRRDSNVNGDVEDEIDQSVLDPNLNADLDHKHTLEESDRIKKNSVQRWMLKEEKEKKRLSVSVSSTTL</sequence>
<dbReference type="EMBL" id="LVKK01000008">
    <property type="protein sequence ID" value="OAG43702.1"/>
    <property type="molecule type" value="Genomic_DNA"/>
</dbReference>
<organism evidence="2 3">
    <name type="scientific">Fonsecaea monophora</name>
    <dbReference type="NCBI Taxonomy" id="254056"/>
    <lineage>
        <taxon>Eukaryota</taxon>
        <taxon>Fungi</taxon>
        <taxon>Dikarya</taxon>
        <taxon>Ascomycota</taxon>
        <taxon>Pezizomycotina</taxon>
        <taxon>Eurotiomycetes</taxon>
        <taxon>Chaetothyriomycetidae</taxon>
        <taxon>Chaetothyriales</taxon>
        <taxon>Herpotrichiellaceae</taxon>
        <taxon>Fonsecaea</taxon>
    </lineage>
</organism>
<evidence type="ECO:0000256" key="1">
    <source>
        <dbReference type="SAM" id="MobiDB-lite"/>
    </source>
</evidence>
<feature type="region of interest" description="Disordered" evidence="1">
    <location>
        <begin position="302"/>
        <end position="324"/>
    </location>
</feature>
<feature type="compositionally biased region" description="Polar residues" evidence="1">
    <location>
        <begin position="43"/>
        <end position="52"/>
    </location>
</feature>
<gene>
    <name evidence="2" type="ORF">AYO21_01929</name>
</gene>
<dbReference type="Proteomes" id="UP000077002">
    <property type="component" value="Unassembled WGS sequence"/>
</dbReference>
<dbReference type="GeneID" id="34597106"/>
<feature type="compositionally biased region" description="Polar residues" evidence="1">
    <location>
        <begin position="69"/>
        <end position="182"/>
    </location>
</feature>
<evidence type="ECO:0000313" key="2">
    <source>
        <dbReference type="EMBL" id="OAG43702.1"/>
    </source>
</evidence>
<reference evidence="2 3" key="1">
    <citation type="submission" date="2016-03" db="EMBL/GenBank/DDBJ databases">
        <title>Draft genome sequence of the Fonsecaea monophora CBS 269.37.</title>
        <authorList>
            <person name="Bombassaro A."/>
            <person name="Vinicius W.A."/>
            <person name="De Hoog S."/>
            <person name="Sun J."/>
            <person name="Souza E.M."/>
            <person name="Raittz R.T."/>
            <person name="Costa F."/>
            <person name="Leao A.C."/>
            <person name="Tadra-Sfeir M.Z."/>
            <person name="Baura V."/>
            <person name="Balsanelli E."/>
            <person name="Pedrosa F.O."/>
            <person name="Moreno L.F."/>
            <person name="Steffens M.B."/>
            <person name="Xi L."/>
            <person name="Bocca A.L."/>
            <person name="Felipe M.S."/>
            <person name="Teixeira M."/>
            <person name="Telles Filho F.Q."/>
            <person name="Azevedo C.M."/>
            <person name="Gomes R."/>
            <person name="Vicente V.A."/>
        </authorList>
    </citation>
    <scope>NUCLEOTIDE SEQUENCE [LARGE SCALE GENOMIC DNA]</scope>
    <source>
        <strain evidence="2 3">CBS 269.37</strain>
    </source>
</reference>
<evidence type="ECO:0000313" key="3">
    <source>
        <dbReference type="Proteomes" id="UP000077002"/>
    </source>
</evidence>
<dbReference type="RefSeq" id="XP_022515654.1">
    <property type="nucleotide sequence ID" value="XM_022651910.1"/>
</dbReference>
<feature type="compositionally biased region" description="Low complexity" evidence="1">
    <location>
        <begin position="28"/>
        <end position="40"/>
    </location>
</feature>
<keyword evidence="3" id="KW-1185">Reference proteome</keyword>
<dbReference type="AlphaFoldDB" id="A0A177FJZ9"/>
<accession>A0A177FJZ9</accession>
<dbReference type="OrthoDB" id="4951845at2759"/>
<protein>
    <submittedName>
        <fullName evidence="2">Uncharacterized protein</fullName>
    </submittedName>
</protein>
<name>A0A177FJZ9_9EURO</name>
<feature type="region of interest" description="Disordered" evidence="1">
    <location>
        <begin position="20"/>
        <end position="182"/>
    </location>
</feature>
<feature type="region of interest" description="Disordered" evidence="1">
    <location>
        <begin position="445"/>
        <end position="469"/>
    </location>
</feature>
<comment type="caution">
    <text evidence="2">The sequence shown here is derived from an EMBL/GenBank/DDBJ whole genome shotgun (WGS) entry which is preliminary data.</text>
</comment>
<proteinExistence type="predicted"/>